<dbReference type="RefSeq" id="XP_002958563.1">
    <property type="nucleotide sequence ID" value="XM_002958517.1"/>
</dbReference>
<reference evidence="2 3" key="1">
    <citation type="journal article" date="2010" name="Science">
        <title>Genomic analysis of organismal complexity in the multicellular green alga Volvox carteri.</title>
        <authorList>
            <person name="Prochnik S.E."/>
            <person name="Umen J."/>
            <person name="Nedelcu A.M."/>
            <person name="Hallmann A."/>
            <person name="Miller S.M."/>
            <person name="Nishii I."/>
            <person name="Ferris P."/>
            <person name="Kuo A."/>
            <person name="Mitros T."/>
            <person name="Fritz-Laylin L.K."/>
            <person name="Hellsten U."/>
            <person name="Chapman J."/>
            <person name="Simakov O."/>
            <person name="Rensing S.A."/>
            <person name="Terry A."/>
            <person name="Pangilinan J."/>
            <person name="Kapitonov V."/>
            <person name="Jurka J."/>
            <person name="Salamov A."/>
            <person name="Shapiro H."/>
            <person name="Schmutz J."/>
            <person name="Grimwood J."/>
            <person name="Lindquist E."/>
            <person name="Lucas S."/>
            <person name="Grigoriev I.V."/>
            <person name="Schmitt R."/>
            <person name="Kirk D."/>
            <person name="Rokhsar D.S."/>
        </authorList>
    </citation>
    <scope>NUCLEOTIDE SEQUENCE [LARGE SCALE GENOMIC DNA]</scope>
    <source>
        <strain evidence="3">f. Nagariensis / Eve</strain>
    </source>
</reference>
<sequence length="134" mass="14768">MPAGCKLQEFLRLFKQFPGEAYTPSADTLKGIYNSLRDYHLGSDFEHVDIGPKLGLQDTVVVSVRNDPMALVKAMFANKSGRAVLGPKLVMDQDGQRVFNEMWTAEKWMEASAPGPSCRPLSTSCSNQNSGLTR</sequence>
<keyword evidence="3" id="KW-1185">Reference proteome</keyword>
<proteinExistence type="predicted"/>
<dbReference type="EMBL" id="GL378418">
    <property type="protein sequence ID" value="EFJ40359.1"/>
    <property type="molecule type" value="Genomic_DNA"/>
</dbReference>
<organism evidence="3">
    <name type="scientific">Volvox carteri f. nagariensis</name>
    <dbReference type="NCBI Taxonomy" id="3068"/>
    <lineage>
        <taxon>Eukaryota</taxon>
        <taxon>Viridiplantae</taxon>
        <taxon>Chlorophyta</taxon>
        <taxon>core chlorophytes</taxon>
        <taxon>Chlorophyceae</taxon>
        <taxon>CS clade</taxon>
        <taxon>Chlamydomonadales</taxon>
        <taxon>Volvocaceae</taxon>
        <taxon>Volvox</taxon>
    </lineage>
</organism>
<dbReference type="KEGG" id="vcn:VOLCADRAFT_108184"/>
<name>D8UIS9_VOLCA</name>
<dbReference type="Proteomes" id="UP000001058">
    <property type="component" value="Unassembled WGS sequence"/>
</dbReference>
<dbReference type="InParanoid" id="D8UIS9"/>
<feature type="compositionally biased region" description="Polar residues" evidence="1">
    <location>
        <begin position="120"/>
        <end position="134"/>
    </location>
</feature>
<evidence type="ECO:0000313" key="2">
    <source>
        <dbReference type="EMBL" id="EFJ40359.1"/>
    </source>
</evidence>
<accession>D8UIS9</accession>
<feature type="region of interest" description="Disordered" evidence="1">
    <location>
        <begin position="112"/>
        <end position="134"/>
    </location>
</feature>
<protein>
    <submittedName>
        <fullName evidence="2">Uncharacterized protein</fullName>
    </submittedName>
</protein>
<dbReference type="AlphaFoldDB" id="D8UIS9"/>
<gene>
    <name evidence="2" type="ORF">VOLCADRAFT_108184</name>
</gene>
<evidence type="ECO:0000313" key="3">
    <source>
        <dbReference type="Proteomes" id="UP000001058"/>
    </source>
</evidence>
<dbReference type="GeneID" id="9628022"/>
<evidence type="ECO:0000256" key="1">
    <source>
        <dbReference type="SAM" id="MobiDB-lite"/>
    </source>
</evidence>